<feature type="compositionally biased region" description="Polar residues" evidence="7">
    <location>
        <begin position="726"/>
        <end position="735"/>
    </location>
</feature>
<feature type="region of interest" description="Disordered" evidence="7">
    <location>
        <begin position="836"/>
        <end position="855"/>
    </location>
</feature>
<dbReference type="EnsemblMetazoa" id="SSS_4233s_mrna">
    <property type="protein sequence ID" value="KAF7494981.1"/>
    <property type="gene ID" value="SSS_4233"/>
</dbReference>
<evidence type="ECO:0000313" key="10">
    <source>
        <dbReference type="EnsemblMetazoa" id="KAF7494981.1"/>
    </source>
</evidence>
<dbReference type="Gene3D" id="3.30.450.20">
    <property type="entry name" value="PAS domain"/>
    <property type="match status" value="2"/>
</dbReference>
<gene>
    <name evidence="9" type="ORF">SSS_4233</name>
</gene>
<keyword evidence="9" id="KW-0675">Receptor</keyword>
<organism evidence="9">
    <name type="scientific">Sarcoptes scabiei</name>
    <name type="common">Itch mite</name>
    <name type="synonym">Acarus scabiei</name>
    <dbReference type="NCBI Taxonomy" id="52283"/>
    <lineage>
        <taxon>Eukaryota</taxon>
        <taxon>Metazoa</taxon>
        <taxon>Ecdysozoa</taxon>
        <taxon>Arthropoda</taxon>
        <taxon>Chelicerata</taxon>
        <taxon>Arachnida</taxon>
        <taxon>Acari</taxon>
        <taxon>Acariformes</taxon>
        <taxon>Sarcoptiformes</taxon>
        <taxon>Astigmata</taxon>
        <taxon>Psoroptidia</taxon>
        <taxon>Sarcoptoidea</taxon>
        <taxon>Sarcoptidae</taxon>
        <taxon>Sarcoptinae</taxon>
        <taxon>Sarcoptes</taxon>
    </lineage>
</organism>
<reference evidence="9" key="2">
    <citation type="submission" date="2020-01" db="EMBL/GenBank/DDBJ databases">
        <authorList>
            <person name="Korhonen P.K.K."/>
            <person name="Guangxu M.G."/>
            <person name="Wang T.W."/>
            <person name="Stroehlein A.J.S."/>
            <person name="Young N.D."/>
            <person name="Ang C.-S.A."/>
            <person name="Fernando D.W.F."/>
            <person name="Lu H.L."/>
            <person name="Taylor S.T."/>
            <person name="Ehtesham M.E.M."/>
            <person name="Najaraj S.H.N."/>
            <person name="Harsha G.H.G."/>
            <person name="Madugundu A.M."/>
            <person name="Renuse S.R."/>
            <person name="Holt D.H."/>
            <person name="Pandey A.P."/>
            <person name="Papenfuss A.P."/>
            <person name="Gasser R.B.G."/>
            <person name="Fischer K.F."/>
        </authorList>
    </citation>
    <scope>NUCLEOTIDE SEQUENCE</scope>
    <source>
        <strain evidence="9">SSS_KF_BRIS2020</strain>
    </source>
</reference>
<comment type="subcellular location">
    <subcellularLocation>
        <location evidence="1">Nucleus</location>
    </subcellularLocation>
</comment>
<evidence type="ECO:0000256" key="6">
    <source>
        <dbReference type="ARBA" id="ARBA00023242"/>
    </source>
</evidence>
<dbReference type="GO" id="GO:0034751">
    <property type="term" value="C:aryl hydrocarbon receptor complex"/>
    <property type="evidence" value="ECO:0007669"/>
    <property type="project" value="TreeGrafter"/>
</dbReference>
<dbReference type="GO" id="GO:0004879">
    <property type="term" value="F:nuclear receptor activity"/>
    <property type="evidence" value="ECO:0007669"/>
    <property type="project" value="TreeGrafter"/>
</dbReference>
<dbReference type="OrthoDB" id="7788762at2759"/>
<feature type="domain" description="PAS" evidence="8">
    <location>
        <begin position="87"/>
        <end position="143"/>
    </location>
</feature>
<evidence type="ECO:0000259" key="8">
    <source>
        <dbReference type="PROSITE" id="PS50112"/>
    </source>
</evidence>
<dbReference type="InterPro" id="IPR013655">
    <property type="entry name" value="PAS_fold_3"/>
</dbReference>
<dbReference type="InterPro" id="IPR035965">
    <property type="entry name" value="PAS-like_dom_sf"/>
</dbReference>
<feature type="compositionally biased region" description="Polar residues" evidence="7">
    <location>
        <begin position="779"/>
        <end position="788"/>
    </location>
</feature>
<evidence type="ECO:0000256" key="5">
    <source>
        <dbReference type="ARBA" id="ARBA00023163"/>
    </source>
</evidence>
<keyword evidence="5" id="KW-0804">Transcription</keyword>
<protein>
    <submittedName>
        <fullName evidence="9">Aryl hydrocarbon receptor</fullName>
    </submittedName>
</protein>
<feature type="compositionally biased region" description="Low complexity" evidence="7">
    <location>
        <begin position="509"/>
        <end position="520"/>
    </location>
</feature>
<dbReference type="FunFam" id="3.30.450.20:FF:000069">
    <property type="entry name" value="Aryl hydrocarbon receptor"/>
    <property type="match status" value="1"/>
</dbReference>
<proteinExistence type="predicted"/>
<keyword evidence="2" id="KW-0805">Transcription regulation</keyword>
<keyword evidence="6" id="KW-0539">Nucleus</keyword>
<dbReference type="Proteomes" id="UP000070412">
    <property type="component" value="Unassembled WGS sequence"/>
</dbReference>
<dbReference type="InterPro" id="IPR000014">
    <property type="entry name" value="PAS"/>
</dbReference>
<dbReference type="PANTHER" id="PTHR10649:SF12">
    <property type="entry name" value="SPINELESS, ISOFORM C"/>
    <property type="match status" value="1"/>
</dbReference>
<evidence type="ECO:0000256" key="2">
    <source>
        <dbReference type="ARBA" id="ARBA00023015"/>
    </source>
</evidence>
<feature type="region of interest" description="Disordered" evidence="7">
    <location>
        <begin position="1384"/>
        <end position="1404"/>
    </location>
</feature>
<dbReference type="PANTHER" id="PTHR10649">
    <property type="entry name" value="ARYL HYDROCARBON RECEPTOR"/>
    <property type="match status" value="1"/>
</dbReference>
<sequence>MSSSASFLNHQSMLTLDHRGNHFENGSIASMLTNIIDGNDQNRNHLENGNGNPFNETMICDDRNRILSKELLQSISIAETIMDSDLILQALNGFLLILTCEGEVFYTSHTVETYLGFHQSDISHQSVYELVHSEDREELKRHLTWNSSLPPDRLSIKLIEILKTENCHLLERNFTVRFRCLLDNTSGFLRLDVRGRIKVLYGQNHKSEQPPLALFAVCTPFGPPSLLEMPANEKASFKSKHKLDFTLVSMEPRGRTLLGYAENDLLNRGGYDLIHQDDLFYVANAHQELLKTGASVLIAYRFVSKDCLKWQWLQTSARLVYKNSKPDFILCTHRPLMEEEGRDLLSKRTMDFKVTYLDGGLGAITFNRTTMNSNGKSSSTTTTSSSNSLLDSMSQRSTSRSGSRSTQARLSSSSPIGIKSETSAISSSSLSSSSSSSSSSITTTTTSSSIISKPSSVGSMKKNKSSLSSSSGNTNQKNTTKSIAQSSSTSKPSRLIVKSERSDSDCLMNSKNSSYSNHNSDAGEDQNDELQGTSVATCIAPELSTTQPNETRISSSRSTTTTIASSMKSSSKNQIKSSQNNLSCKHKNISNKTQNNGTCENNSTKTNNNNNNNNHNNQNDTGTNCNLRCNNNNCNSNSRDVKSRRENNRDDDGGRPHRQSNKSSVVTTKNNRKSNQFISESSNQESKTIENHQNINYTNYPHSSTYHHHHHQYHQQTSDRYHHRNNSPSILADHSNSNVYHKSSLLIPISSSSSLIAHPFLTSSSSSLSMFDNGEAQRELSSNTASQFDRNDRNNFGRSANGSDGHSNPSFNGDDNNLIGSNFQSPCYPTIDSRHSSISGPHRFNHHPYQASQDPTYDTTTIAAAAAVAAAAYNATAYGHPHGHHESSSTTNSEIATSIASSSHNSCQDFLPTETFNPYENWFFRKLSSSIAQIDRSSSFHHSSLSNQSYSNGSSPTNGNDRLYAMAAAAAIHHHHGREDLARSRSGYLNETGTTNHSYHGAAQVTAPYSSAIGPYVNGSDCVIGSNDDSKSLNQCVRSDPIPSEPIAVSYGTNENHSDSYYRFRMNNHITSSMDSYVMPSSISEYDNPNTNEAVSSQSQSIIAVTTSITAYEAYQSLPSAESTNIDSVDQLKSSSTSPQEQHLSSSATKNSNNCSEESRIAPIASSQIHLRMPNWNGFNLDLPSTSTASEVLAKVQASNASFDLKTKPINEIAETDGEDSNLESDRGAKKPRLMMEESVMKRDCLFAIDSQRTSSSPLSSITTKSDQNDRSTIYDKSFQNDRFSIENDNKTNSIVFIADSDREANFNSWNSFTDFPNDNGETKSSGNDVVDCSQNRIEDNNPSLLKNLNPKFDCSSMLSTSIPSSSSSSSSSLPSAIVKQLSIDSIGSETKSTETNDDVSPSR</sequence>
<feature type="compositionally biased region" description="Low complexity" evidence="7">
    <location>
        <begin position="601"/>
        <end position="619"/>
    </location>
</feature>
<dbReference type="GO" id="GO:0006805">
    <property type="term" value="P:xenobiotic metabolic process"/>
    <property type="evidence" value="ECO:0007669"/>
    <property type="project" value="InterPro"/>
</dbReference>
<keyword evidence="11" id="KW-1185">Reference proteome</keyword>
<feature type="region of interest" description="Disordered" evidence="7">
    <location>
        <begin position="633"/>
        <end position="735"/>
    </location>
</feature>
<evidence type="ECO:0000256" key="4">
    <source>
        <dbReference type="ARBA" id="ARBA00023159"/>
    </source>
</evidence>
<dbReference type="Pfam" id="PF00989">
    <property type="entry name" value="PAS"/>
    <property type="match status" value="1"/>
</dbReference>
<dbReference type="InterPro" id="IPR039091">
    <property type="entry name" value="AHR/AHRR"/>
</dbReference>
<keyword evidence="3" id="KW-0238">DNA-binding</keyword>
<dbReference type="InterPro" id="IPR013767">
    <property type="entry name" value="PAS_fold"/>
</dbReference>
<evidence type="ECO:0000313" key="11">
    <source>
        <dbReference type="Proteomes" id="UP000070412"/>
    </source>
</evidence>
<feature type="compositionally biased region" description="Polar residues" evidence="7">
    <location>
        <begin position="1129"/>
        <end position="1156"/>
    </location>
</feature>
<keyword evidence="4" id="KW-0010">Activator</keyword>
<feature type="compositionally biased region" description="Low complexity" evidence="7">
    <location>
        <begin position="551"/>
        <end position="583"/>
    </location>
</feature>
<reference evidence="11" key="1">
    <citation type="journal article" date="2020" name="PLoS Negl. Trop. Dis.">
        <title>High-quality nuclear genome for Sarcoptes scabiei-A critical resource for a neglected parasite.</title>
        <authorList>
            <person name="Korhonen P.K."/>
            <person name="Gasser R.B."/>
            <person name="Ma G."/>
            <person name="Wang T."/>
            <person name="Stroehlein A.J."/>
            <person name="Young N.D."/>
            <person name="Ang C.S."/>
            <person name="Fernando D.D."/>
            <person name="Lu H.C."/>
            <person name="Taylor S."/>
            <person name="Reynolds S.L."/>
            <person name="Mofiz E."/>
            <person name="Najaraj S.H."/>
            <person name="Gowda H."/>
            <person name="Madugundu A."/>
            <person name="Renuse S."/>
            <person name="Holt D."/>
            <person name="Pandey A."/>
            <person name="Papenfuss A.T."/>
            <person name="Fischer K."/>
        </authorList>
    </citation>
    <scope>NUCLEOTIDE SEQUENCE [LARGE SCALE GENOMIC DNA]</scope>
</reference>
<feature type="compositionally biased region" description="Basic and acidic residues" evidence="7">
    <location>
        <begin position="639"/>
        <end position="655"/>
    </location>
</feature>
<feature type="compositionally biased region" description="Low complexity" evidence="7">
    <location>
        <begin position="369"/>
        <end position="471"/>
    </location>
</feature>
<feature type="region of interest" description="Disordered" evidence="7">
    <location>
        <begin position="1255"/>
        <end position="1274"/>
    </location>
</feature>
<reference evidence="10" key="3">
    <citation type="submission" date="2022-06" db="UniProtKB">
        <authorList>
            <consortium name="EnsemblMetazoa"/>
        </authorList>
    </citation>
    <scope>IDENTIFICATION</scope>
</reference>
<dbReference type="FunFam" id="3.30.450.20:FF:000074">
    <property type="entry name" value="Aryl hydrocarbon receptor"/>
    <property type="match status" value="1"/>
</dbReference>
<feature type="region of interest" description="Disordered" evidence="7">
    <location>
        <begin position="541"/>
        <end position="619"/>
    </location>
</feature>
<feature type="region of interest" description="Disordered" evidence="7">
    <location>
        <begin position="368"/>
        <end position="529"/>
    </location>
</feature>
<dbReference type="CDD" id="cd00130">
    <property type="entry name" value="PAS"/>
    <property type="match status" value="2"/>
</dbReference>
<accession>A0A834RE88</accession>
<evidence type="ECO:0000256" key="1">
    <source>
        <dbReference type="ARBA" id="ARBA00004123"/>
    </source>
</evidence>
<evidence type="ECO:0000256" key="7">
    <source>
        <dbReference type="SAM" id="MobiDB-lite"/>
    </source>
</evidence>
<dbReference type="SUPFAM" id="SSF55785">
    <property type="entry name" value="PYP-like sensor domain (PAS domain)"/>
    <property type="match status" value="2"/>
</dbReference>
<feature type="region of interest" description="Disordered" evidence="7">
    <location>
        <begin position="1129"/>
        <end position="1157"/>
    </location>
</feature>
<feature type="domain" description="PAS" evidence="8">
    <location>
        <begin position="257"/>
        <end position="293"/>
    </location>
</feature>
<feature type="compositionally biased region" description="Polar residues" evidence="7">
    <location>
        <begin position="590"/>
        <end position="600"/>
    </location>
</feature>
<evidence type="ECO:0000256" key="3">
    <source>
        <dbReference type="ARBA" id="ARBA00023125"/>
    </source>
</evidence>
<dbReference type="Pfam" id="PF08447">
    <property type="entry name" value="PAS_3"/>
    <property type="match status" value="1"/>
</dbReference>
<feature type="compositionally biased region" description="Polar residues" evidence="7">
    <location>
        <begin position="796"/>
        <end position="818"/>
    </location>
</feature>
<feature type="compositionally biased region" description="Polar residues" evidence="7">
    <location>
        <begin position="472"/>
        <end position="492"/>
    </location>
</feature>
<dbReference type="SMART" id="SM00091">
    <property type="entry name" value="PAS"/>
    <property type="match status" value="2"/>
</dbReference>
<dbReference type="GO" id="GO:0000976">
    <property type="term" value="F:transcription cis-regulatory region binding"/>
    <property type="evidence" value="ECO:0007669"/>
    <property type="project" value="TreeGrafter"/>
</dbReference>
<dbReference type="EMBL" id="WVUK01000051">
    <property type="protein sequence ID" value="KAF7494981.1"/>
    <property type="molecule type" value="Genomic_DNA"/>
</dbReference>
<dbReference type="GO" id="GO:0005634">
    <property type="term" value="C:nucleus"/>
    <property type="evidence" value="ECO:0007669"/>
    <property type="project" value="UniProtKB-SubCell"/>
</dbReference>
<name>A0A834RE88_SARSC</name>
<dbReference type="PROSITE" id="PS50112">
    <property type="entry name" value="PAS"/>
    <property type="match status" value="2"/>
</dbReference>
<feature type="compositionally biased region" description="Low complexity" evidence="7">
    <location>
        <begin position="1255"/>
        <end position="1266"/>
    </location>
</feature>
<evidence type="ECO:0000313" key="9">
    <source>
        <dbReference type="EMBL" id="KAF7494981.1"/>
    </source>
</evidence>
<feature type="region of interest" description="Disordered" evidence="7">
    <location>
        <begin position="772"/>
        <end position="818"/>
    </location>
</feature>
<feature type="compositionally biased region" description="Polar residues" evidence="7">
    <location>
        <begin position="661"/>
        <end position="701"/>
    </location>
</feature>